<name>A0A9P7YYP7_9HELO</name>
<accession>A0A9P7YYP7</accession>
<comment type="caution">
    <text evidence="3">The sequence shown here is derived from an EMBL/GenBank/DDBJ whole genome shotgun (WGS) entry which is preliminary data.</text>
</comment>
<keyword evidence="1" id="KW-0378">Hydrolase</keyword>
<sequence length="89" mass="9730">MDRQVQNKTVGIWGRSVHTEPMGKASHDAVLDLYPKERSFVLTRSATAKILIYAASSWGSENETSWASIKGANPPSLNAGFSLLQVQLL</sequence>
<dbReference type="InterPro" id="IPR000322">
    <property type="entry name" value="Glyco_hydro_31_TIM"/>
</dbReference>
<evidence type="ECO:0000313" key="4">
    <source>
        <dbReference type="Proteomes" id="UP000887226"/>
    </source>
</evidence>
<evidence type="ECO:0000313" key="3">
    <source>
        <dbReference type="EMBL" id="KAG9241832.1"/>
    </source>
</evidence>
<dbReference type="EMBL" id="MU254150">
    <property type="protein sequence ID" value="KAG9241832.1"/>
    <property type="molecule type" value="Genomic_DNA"/>
</dbReference>
<organism evidence="3 4">
    <name type="scientific">Calycina marina</name>
    <dbReference type="NCBI Taxonomy" id="1763456"/>
    <lineage>
        <taxon>Eukaryota</taxon>
        <taxon>Fungi</taxon>
        <taxon>Dikarya</taxon>
        <taxon>Ascomycota</taxon>
        <taxon>Pezizomycotina</taxon>
        <taxon>Leotiomycetes</taxon>
        <taxon>Helotiales</taxon>
        <taxon>Pezizellaceae</taxon>
        <taxon>Calycina</taxon>
    </lineage>
</organism>
<dbReference type="Gene3D" id="3.20.20.80">
    <property type="entry name" value="Glycosidases"/>
    <property type="match status" value="1"/>
</dbReference>
<reference evidence="3" key="1">
    <citation type="journal article" date="2021" name="IMA Fungus">
        <title>Genomic characterization of three marine fungi, including Emericellopsis atlantica sp. nov. with signatures of a generalist lifestyle and marine biomass degradation.</title>
        <authorList>
            <person name="Hagestad O.C."/>
            <person name="Hou L."/>
            <person name="Andersen J.H."/>
            <person name="Hansen E.H."/>
            <person name="Altermark B."/>
            <person name="Li C."/>
            <person name="Kuhnert E."/>
            <person name="Cox R.J."/>
            <person name="Crous P.W."/>
            <person name="Spatafora J.W."/>
            <person name="Lail K."/>
            <person name="Amirebrahimi M."/>
            <person name="Lipzen A."/>
            <person name="Pangilinan J."/>
            <person name="Andreopoulos W."/>
            <person name="Hayes R.D."/>
            <person name="Ng V."/>
            <person name="Grigoriev I.V."/>
            <person name="Jackson S.A."/>
            <person name="Sutton T.D.S."/>
            <person name="Dobson A.D.W."/>
            <person name="Rama T."/>
        </authorList>
    </citation>
    <scope>NUCLEOTIDE SEQUENCE</scope>
    <source>
        <strain evidence="3">TRa3180A</strain>
    </source>
</reference>
<dbReference type="GO" id="GO:0004553">
    <property type="term" value="F:hydrolase activity, hydrolyzing O-glycosyl compounds"/>
    <property type="evidence" value="ECO:0007669"/>
    <property type="project" value="InterPro"/>
</dbReference>
<keyword evidence="4" id="KW-1185">Reference proteome</keyword>
<gene>
    <name evidence="3" type="ORF">BJ878DRAFT_518681</name>
</gene>
<proteinExistence type="inferred from homology"/>
<dbReference type="Proteomes" id="UP000887226">
    <property type="component" value="Unassembled WGS sequence"/>
</dbReference>
<protein>
    <recommendedName>
        <fullName evidence="2">Glycoside hydrolase family 31 TIM barrel domain-containing protein</fullName>
    </recommendedName>
</protein>
<dbReference type="Pfam" id="PF01055">
    <property type="entry name" value="Glyco_hydro_31_2nd"/>
    <property type="match status" value="1"/>
</dbReference>
<keyword evidence="1" id="KW-0326">Glycosidase</keyword>
<dbReference type="AlphaFoldDB" id="A0A9P7YYP7"/>
<evidence type="ECO:0000256" key="1">
    <source>
        <dbReference type="RuleBase" id="RU361185"/>
    </source>
</evidence>
<comment type="similarity">
    <text evidence="1">Belongs to the glycosyl hydrolase 31 family.</text>
</comment>
<feature type="domain" description="Glycoside hydrolase family 31 TIM barrel" evidence="2">
    <location>
        <begin position="19"/>
        <end position="82"/>
    </location>
</feature>
<dbReference type="OrthoDB" id="1334205at2759"/>
<evidence type="ECO:0000259" key="2">
    <source>
        <dbReference type="Pfam" id="PF01055"/>
    </source>
</evidence>
<dbReference type="GO" id="GO:0005975">
    <property type="term" value="P:carbohydrate metabolic process"/>
    <property type="evidence" value="ECO:0007669"/>
    <property type="project" value="InterPro"/>
</dbReference>